<proteinExistence type="predicted"/>
<dbReference type="InterPro" id="IPR050879">
    <property type="entry name" value="Acyltransferase_3"/>
</dbReference>
<feature type="transmembrane region" description="Helical" evidence="1">
    <location>
        <begin position="204"/>
        <end position="224"/>
    </location>
</feature>
<sequence length="565" mass="64179">MNPAVDKPKESRWSPTSLVPQKVAGWFRGYTNPLGYSELKDHRHKEYDAQELQYPFLQRVTASKTLQRLLASIFSLILPSFYHRNSNQSSYKVTPTSWLDGLRGIACFIVFMYHYFYAYFETRGVAFEFNNKDSVNHYILQLPLIRIVHSGRSMVSIFFVISGFALSHKVVMLTRGAKPQSAVERSHAILSNLTSSVWRRHLRLFLPLIGTYLLVTVFVSAGWFETVPWGEKGWLTGNVEFRPARESSLWSQLASAAKEYYKVAGPVTLFRGWVYPDYISVYDSHLWTIPEEFHQSMLLFLVMTGLCHLKRWVRVYIFLPAIVVSTMCNGYWAMSLFIFGYFVAEIHAEVVAARESALEPKLPGGGVYSPIQGSEAGRRRRELSRTVFVTVAFLGGLYLCSFPETLPPEKSTTGFTTLSRSAPKRYGGGDACGFWMHTGAELLVFSIVFLPAVQDILCWKVFQYLGRISFALYLVHGTTNRSIGYALVHWGWRVTGASAMWADKAAPDQMGAGLLESSRVAVVLLVFLVNVPITIWMSDIFWRVFDLPSVKFVRWLESKLARAVN</sequence>
<feature type="transmembrane region" description="Helical" evidence="1">
    <location>
        <begin position="102"/>
        <end position="120"/>
    </location>
</feature>
<comment type="caution">
    <text evidence="3">The sequence shown here is derived from an EMBL/GenBank/DDBJ whole genome shotgun (WGS) entry which is preliminary data.</text>
</comment>
<feature type="transmembrane region" description="Helical" evidence="1">
    <location>
        <begin position="140"/>
        <end position="166"/>
    </location>
</feature>
<feature type="transmembrane region" description="Helical" evidence="1">
    <location>
        <begin position="315"/>
        <end position="344"/>
    </location>
</feature>
<keyword evidence="1" id="KW-0472">Membrane</keyword>
<dbReference type="EMBL" id="JAVHNQ010000004">
    <property type="protein sequence ID" value="KAK6350001.1"/>
    <property type="molecule type" value="Genomic_DNA"/>
</dbReference>
<evidence type="ECO:0000259" key="2">
    <source>
        <dbReference type="Pfam" id="PF01757"/>
    </source>
</evidence>
<protein>
    <recommendedName>
        <fullName evidence="2">Acyltransferase 3 domain-containing protein</fullName>
    </recommendedName>
</protein>
<gene>
    <name evidence="3" type="ORF">TWF696_006253</name>
</gene>
<keyword evidence="4" id="KW-1185">Reference proteome</keyword>
<evidence type="ECO:0000256" key="1">
    <source>
        <dbReference type="SAM" id="Phobius"/>
    </source>
</evidence>
<dbReference type="AlphaFoldDB" id="A0AAV9UZ16"/>
<feature type="transmembrane region" description="Helical" evidence="1">
    <location>
        <begin position="442"/>
        <end position="462"/>
    </location>
</feature>
<feature type="transmembrane region" description="Helical" evidence="1">
    <location>
        <begin position="387"/>
        <end position="406"/>
    </location>
</feature>
<evidence type="ECO:0000313" key="3">
    <source>
        <dbReference type="EMBL" id="KAK6350001.1"/>
    </source>
</evidence>
<dbReference type="InterPro" id="IPR002656">
    <property type="entry name" value="Acyl_transf_3_dom"/>
</dbReference>
<feature type="transmembrane region" description="Helical" evidence="1">
    <location>
        <begin position="522"/>
        <end position="545"/>
    </location>
</feature>
<keyword evidence="1" id="KW-0812">Transmembrane</keyword>
<feature type="domain" description="Acyltransferase 3" evidence="2">
    <location>
        <begin position="97"/>
        <end position="536"/>
    </location>
</feature>
<dbReference type="PANTHER" id="PTHR23028:SF134">
    <property type="entry name" value="PUTATIVE (AFU_ORTHOLOGUE AFUA_4G08520)-RELATED"/>
    <property type="match status" value="1"/>
</dbReference>
<reference evidence="3 4" key="1">
    <citation type="submission" date="2019-10" db="EMBL/GenBank/DDBJ databases">
        <authorList>
            <person name="Palmer J.M."/>
        </authorList>
    </citation>
    <scope>NUCLEOTIDE SEQUENCE [LARGE SCALE GENOMIC DNA]</scope>
    <source>
        <strain evidence="3 4">TWF696</strain>
    </source>
</reference>
<evidence type="ECO:0000313" key="4">
    <source>
        <dbReference type="Proteomes" id="UP001375240"/>
    </source>
</evidence>
<dbReference type="Proteomes" id="UP001375240">
    <property type="component" value="Unassembled WGS sequence"/>
</dbReference>
<dbReference type="PANTHER" id="PTHR23028">
    <property type="entry name" value="ACETYLTRANSFERASE"/>
    <property type="match status" value="1"/>
</dbReference>
<dbReference type="GO" id="GO:0016747">
    <property type="term" value="F:acyltransferase activity, transferring groups other than amino-acyl groups"/>
    <property type="evidence" value="ECO:0007669"/>
    <property type="project" value="InterPro"/>
</dbReference>
<keyword evidence="1" id="KW-1133">Transmembrane helix</keyword>
<name>A0AAV9UZ16_9PEZI</name>
<organism evidence="3 4">
    <name type="scientific">Orbilia brochopaga</name>
    <dbReference type="NCBI Taxonomy" id="3140254"/>
    <lineage>
        <taxon>Eukaryota</taxon>
        <taxon>Fungi</taxon>
        <taxon>Dikarya</taxon>
        <taxon>Ascomycota</taxon>
        <taxon>Pezizomycotina</taxon>
        <taxon>Orbiliomycetes</taxon>
        <taxon>Orbiliales</taxon>
        <taxon>Orbiliaceae</taxon>
        <taxon>Orbilia</taxon>
    </lineage>
</organism>
<dbReference type="Pfam" id="PF01757">
    <property type="entry name" value="Acyl_transf_3"/>
    <property type="match status" value="1"/>
</dbReference>
<accession>A0AAV9UZ16</accession>